<dbReference type="EMBL" id="UINC01173772">
    <property type="protein sequence ID" value="SVD79550.1"/>
    <property type="molecule type" value="Genomic_DNA"/>
</dbReference>
<proteinExistence type="predicted"/>
<feature type="non-terminal residue" evidence="1">
    <location>
        <position position="55"/>
    </location>
</feature>
<reference evidence="1" key="1">
    <citation type="submission" date="2018-05" db="EMBL/GenBank/DDBJ databases">
        <authorList>
            <person name="Lanie J.A."/>
            <person name="Ng W.-L."/>
            <person name="Kazmierczak K.M."/>
            <person name="Andrzejewski T.M."/>
            <person name="Davidsen T.M."/>
            <person name="Wayne K.J."/>
            <person name="Tettelin H."/>
            <person name="Glass J.I."/>
            <person name="Rusch D."/>
            <person name="Podicherti R."/>
            <person name="Tsui H.-C.T."/>
            <person name="Winkler M.E."/>
        </authorList>
    </citation>
    <scope>NUCLEOTIDE SEQUENCE</scope>
</reference>
<organism evidence="1">
    <name type="scientific">marine metagenome</name>
    <dbReference type="NCBI Taxonomy" id="408172"/>
    <lineage>
        <taxon>unclassified sequences</taxon>
        <taxon>metagenomes</taxon>
        <taxon>ecological metagenomes</taxon>
    </lineage>
</organism>
<sequence length="55" mass="6031">MKKKMAIAGKRYNMKVSLRLDFSLFPCISEQSSFLQIGGSLSSGIGVQQTTQCLC</sequence>
<gene>
    <name evidence="1" type="ORF">METZ01_LOCUS432404</name>
</gene>
<accession>A0A382Y8V8</accession>
<evidence type="ECO:0000313" key="1">
    <source>
        <dbReference type="EMBL" id="SVD79550.1"/>
    </source>
</evidence>
<name>A0A382Y8V8_9ZZZZ</name>
<dbReference type="AlphaFoldDB" id="A0A382Y8V8"/>
<protein>
    <submittedName>
        <fullName evidence="1">Uncharacterized protein</fullName>
    </submittedName>
</protein>